<dbReference type="SUPFAM" id="SSF53850">
    <property type="entry name" value="Periplasmic binding protein-like II"/>
    <property type="match status" value="1"/>
</dbReference>
<proteinExistence type="predicted"/>
<dbReference type="AlphaFoldDB" id="A0A3D9QZU2"/>
<name>A0A3D9QZU2_9BACL</name>
<sequence>MVKQSGILLLIAAMAVISACGSNNGNDSNGNSSSTNASTNGSSDASANESQEPAKDPVTIKYLTYTANGGQENTLKSMVEAFEAKNPDVKVDYEVVPYADYDTKLTTLISGGQAPDVYELGYENFRKYAGKDLLLDLTPIISADSSFDPSTYKKLAYDAFNYNGKQMGVTESFSDVVLFYNKDLFDAKGVKYPDASWTWKEELDAAQKLADPANGVWGTYSPFQFYEFYKTIAQNGGGVFDASGNPTINSQANIDAVQWMIDKAEKYKVSPAMNDDTFSQPDADLNAFMSGKIAMARFGIWNFSRFKDAKFKWDIALEPGNTQKAHHFFADGIVASKDTKQAEAVWKFMKYFTSDADSVNKRIAAGWSVPAVADDAVLDAYYKQAPPESKKVVIDALDSLVLPPVGPKPEKWGELQAAVTEQLDKAKFGKISVKEALDNAQKSVADLLSK</sequence>
<dbReference type="Proteomes" id="UP000256304">
    <property type="component" value="Unassembled WGS sequence"/>
</dbReference>
<evidence type="ECO:0000256" key="6">
    <source>
        <dbReference type="SAM" id="MobiDB-lite"/>
    </source>
</evidence>
<evidence type="ECO:0000313" key="9">
    <source>
        <dbReference type="Proteomes" id="UP000256304"/>
    </source>
</evidence>
<dbReference type="RefSeq" id="WP_181909806.1">
    <property type="nucleotide sequence ID" value="NZ_QTTN01000049.1"/>
</dbReference>
<keyword evidence="2 7" id="KW-0732">Signal</keyword>
<keyword evidence="3" id="KW-0472">Membrane</keyword>
<evidence type="ECO:0000256" key="7">
    <source>
        <dbReference type="SAM" id="SignalP"/>
    </source>
</evidence>
<feature type="region of interest" description="Disordered" evidence="6">
    <location>
        <begin position="24"/>
        <end position="54"/>
    </location>
</feature>
<keyword evidence="5" id="KW-0449">Lipoprotein</keyword>
<feature type="signal peptide" evidence="7">
    <location>
        <begin position="1"/>
        <end position="19"/>
    </location>
</feature>
<gene>
    <name evidence="8" type="ORF">A8990_14915</name>
</gene>
<evidence type="ECO:0000256" key="3">
    <source>
        <dbReference type="ARBA" id="ARBA00023136"/>
    </source>
</evidence>
<dbReference type="Gene3D" id="3.40.190.10">
    <property type="entry name" value="Periplasmic binding protein-like II"/>
    <property type="match status" value="1"/>
</dbReference>
<accession>A0A3D9QZU2</accession>
<dbReference type="PROSITE" id="PS51257">
    <property type="entry name" value="PROKAR_LIPOPROTEIN"/>
    <property type="match status" value="1"/>
</dbReference>
<dbReference type="PANTHER" id="PTHR43649">
    <property type="entry name" value="ARABINOSE-BINDING PROTEIN-RELATED"/>
    <property type="match status" value="1"/>
</dbReference>
<evidence type="ECO:0000256" key="5">
    <source>
        <dbReference type="ARBA" id="ARBA00023288"/>
    </source>
</evidence>
<evidence type="ECO:0000256" key="4">
    <source>
        <dbReference type="ARBA" id="ARBA00023139"/>
    </source>
</evidence>
<feature type="compositionally biased region" description="Low complexity" evidence="6">
    <location>
        <begin position="24"/>
        <end position="48"/>
    </location>
</feature>
<evidence type="ECO:0000256" key="2">
    <source>
        <dbReference type="ARBA" id="ARBA00022729"/>
    </source>
</evidence>
<reference evidence="8 9" key="1">
    <citation type="submission" date="2018-08" db="EMBL/GenBank/DDBJ databases">
        <title>Genomic Encyclopedia of Type Strains, Phase III (KMG-III): the genomes of soil and plant-associated and newly described type strains.</title>
        <authorList>
            <person name="Whitman W."/>
        </authorList>
    </citation>
    <scope>NUCLEOTIDE SEQUENCE [LARGE SCALE GENOMIC DNA]</scope>
    <source>
        <strain evidence="8 9">CGMCC 1.10966</strain>
    </source>
</reference>
<organism evidence="8 9">
    <name type="scientific">Paenibacillus taihuensis</name>
    <dbReference type="NCBI Taxonomy" id="1156355"/>
    <lineage>
        <taxon>Bacteria</taxon>
        <taxon>Bacillati</taxon>
        <taxon>Bacillota</taxon>
        <taxon>Bacilli</taxon>
        <taxon>Bacillales</taxon>
        <taxon>Paenibacillaceae</taxon>
        <taxon>Paenibacillus</taxon>
    </lineage>
</organism>
<comment type="caution">
    <text evidence="8">The sequence shown here is derived from an EMBL/GenBank/DDBJ whole genome shotgun (WGS) entry which is preliminary data.</text>
</comment>
<dbReference type="PANTHER" id="PTHR43649:SF33">
    <property type="entry name" value="POLYGALACTURONAN_RHAMNOGALACTURONAN-BINDING PROTEIN YTCQ"/>
    <property type="match status" value="1"/>
</dbReference>
<keyword evidence="1" id="KW-1003">Cell membrane</keyword>
<dbReference type="EMBL" id="QTTN01000049">
    <property type="protein sequence ID" value="REE66647.1"/>
    <property type="molecule type" value="Genomic_DNA"/>
</dbReference>
<feature type="chain" id="PRO_5038975198" evidence="7">
    <location>
        <begin position="20"/>
        <end position="450"/>
    </location>
</feature>
<protein>
    <submittedName>
        <fullName evidence="8">Carbohydrate ABC transporter substrate-binding protein (CUT1 family)</fullName>
    </submittedName>
</protein>
<dbReference type="InterPro" id="IPR006059">
    <property type="entry name" value="SBP"/>
</dbReference>
<dbReference type="CDD" id="cd13585">
    <property type="entry name" value="PBP2_TMBP_like"/>
    <property type="match status" value="1"/>
</dbReference>
<evidence type="ECO:0000256" key="1">
    <source>
        <dbReference type="ARBA" id="ARBA00022475"/>
    </source>
</evidence>
<keyword evidence="9" id="KW-1185">Reference proteome</keyword>
<dbReference type="InterPro" id="IPR050490">
    <property type="entry name" value="Bact_solute-bd_prot1"/>
</dbReference>
<dbReference type="Pfam" id="PF01547">
    <property type="entry name" value="SBP_bac_1"/>
    <property type="match status" value="1"/>
</dbReference>
<keyword evidence="4" id="KW-0564">Palmitate</keyword>
<evidence type="ECO:0000313" key="8">
    <source>
        <dbReference type="EMBL" id="REE66647.1"/>
    </source>
</evidence>